<gene>
    <name evidence="10" type="ORF">SAMN05216251_12012</name>
</gene>
<sequence>MSVHTHTPSSRGDTAQAPPRRWLALTVLCVSLLIVTLDNTVLNVALPTLVTSLHAGPNDLQWVVDAYSLVLGGLLLVAGSLADRVGRKRAFCAGLVVFAGGSAWAAFSGSVNTLIAARCLMGIGGALILPATLSIITVMFPDNEERQKAIGFWSATSGLGIALGPIIGGALLDHFWWGSVFLINLPIAAVGLACALPLVPDSKNPDARRPDLLGGVLSIAGLGGILWAVIEAPSHGWGSAAVLGIGGGGIVVLAAFIGWELWTSHPMLRLEFFRKRAFASAVACVAPTAFGLFGALFVLTQLLQSDLGYTPLQAGVRLLPTAGAIAVCAPLTTLLVRRIGVKGTVTLGLLCVAGGLFQISLASVSSDYTDILPGMILLGVGAGLVLPSATGSVMGTLPKEHTGVGSATNGTFLQVGGALGVAVIGSLLSTRFSDRMTTGLAPYHLPPSVHGAVTDSIGGAESAAAHLGGRQAGMLMELARKSFVSGMHIGFVTGAAVLAVAAVIAAITLPGGRAGQRRDK</sequence>
<dbReference type="PRINTS" id="PR01036">
    <property type="entry name" value="TCRTETB"/>
</dbReference>
<comment type="subcellular location">
    <subcellularLocation>
        <location evidence="1">Cell membrane</location>
        <topology evidence="1">Multi-pass membrane protein</topology>
    </subcellularLocation>
</comment>
<feature type="transmembrane region" description="Helical" evidence="8">
    <location>
        <begin position="150"/>
        <end position="170"/>
    </location>
</feature>
<dbReference type="Pfam" id="PF07690">
    <property type="entry name" value="MFS_1"/>
    <property type="match status" value="1"/>
</dbReference>
<keyword evidence="2" id="KW-0813">Transport</keyword>
<feature type="transmembrane region" description="Helical" evidence="8">
    <location>
        <begin position="176"/>
        <end position="199"/>
    </location>
</feature>
<keyword evidence="7" id="KW-0046">Antibiotic resistance</keyword>
<dbReference type="Gene3D" id="1.20.1720.10">
    <property type="entry name" value="Multidrug resistance protein D"/>
    <property type="match status" value="1"/>
</dbReference>
<dbReference type="RefSeq" id="WP_093716370.1">
    <property type="nucleotide sequence ID" value="NZ_FONG01000020.1"/>
</dbReference>
<feature type="transmembrane region" description="Helical" evidence="8">
    <location>
        <begin position="21"/>
        <end position="46"/>
    </location>
</feature>
<feature type="transmembrane region" description="Helical" evidence="8">
    <location>
        <begin position="236"/>
        <end position="257"/>
    </location>
</feature>
<name>A0A1I2JVG6_9ACTN</name>
<feature type="transmembrane region" description="Helical" evidence="8">
    <location>
        <begin position="376"/>
        <end position="397"/>
    </location>
</feature>
<feature type="transmembrane region" description="Helical" evidence="8">
    <location>
        <begin position="115"/>
        <end position="138"/>
    </location>
</feature>
<dbReference type="InterPro" id="IPR036259">
    <property type="entry name" value="MFS_trans_sf"/>
</dbReference>
<dbReference type="Proteomes" id="UP000199323">
    <property type="component" value="Unassembled WGS sequence"/>
</dbReference>
<feature type="transmembrane region" description="Helical" evidence="8">
    <location>
        <begin position="211"/>
        <end position="230"/>
    </location>
</feature>
<dbReference type="PANTHER" id="PTHR42718">
    <property type="entry name" value="MAJOR FACILITATOR SUPERFAMILY MULTIDRUG TRANSPORTER MFSC"/>
    <property type="match status" value="1"/>
</dbReference>
<evidence type="ECO:0000256" key="6">
    <source>
        <dbReference type="ARBA" id="ARBA00023136"/>
    </source>
</evidence>
<proteinExistence type="predicted"/>
<evidence type="ECO:0000256" key="7">
    <source>
        <dbReference type="ARBA" id="ARBA00023251"/>
    </source>
</evidence>
<evidence type="ECO:0000259" key="9">
    <source>
        <dbReference type="PROSITE" id="PS50850"/>
    </source>
</evidence>
<dbReference type="PANTHER" id="PTHR42718:SF42">
    <property type="entry name" value="EXPORT PROTEIN"/>
    <property type="match status" value="1"/>
</dbReference>
<dbReference type="GO" id="GO:0005886">
    <property type="term" value="C:plasma membrane"/>
    <property type="evidence" value="ECO:0007669"/>
    <property type="project" value="UniProtKB-SubCell"/>
</dbReference>
<feature type="transmembrane region" description="Helical" evidence="8">
    <location>
        <begin position="318"/>
        <end position="336"/>
    </location>
</feature>
<feature type="transmembrane region" description="Helical" evidence="8">
    <location>
        <begin position="277"/>
        <end position="298"/>
    </location>
</feature>
<evidence type="ECO:0000256" key="1">
    <source>
        <dbReference type="ARBA" id="ARBA00004651"/>
    </source>
</evidence>
<dbReference type="AlphaFoldDB" id="A0A1I2JVG6"/>
<dbReference type="CDD" id="cd17321">
    <property type="entry name" value="MFS_MMR_MDR_like"/>
    <property type="match status" value="1"/>
</dbReference>
<protein>
    <submittedName>
        <fullName evidence="10">Drug resistance transporter, EmrB/QacA subfamily</fullName>
    </submittedName>
</protein>
<feature type="transmembrane region" description="Helical" evidence="8">
    <location>
        <begin position="409"/>
        <end position="428"/>
    </location>
</feature>
<dbReference type="InterPro" id="IPR011701">
    <property type="entry name" value="MFS"/>
</dbReference>
<dbReference type="GO" id="GO:0022857">
    <property type="term" value="F:transmembrane transporter activity"/>
    <property type="evidence" value="ECO:0007669"/>
    <property type="project" value="InterPro"/>
</dbReference>
<feature type="transmembrane region" description="Helical" evidence="8">
    <location>
        <begin position="66"/>
        <end position="83"/>
    </location>
</feature>
<keyword evidence="3" id="KW-1003">Cell membrane</keyword>
<keyword evidence="4 8" id="KW-0812">Transmembrane</keyword>
<evidence type="ECO:0000256" key="8">
    <source>
        <dbReference type="SAM" id="Phobius"/>
    </source>
</evidence>
<feature type="transmembrane region" description="Helical" evidence="8">
    <location>
        <begin position="90"/>
        <end position="109"/>
    </location>
</feature>
<dbReference type="EMBL" id="FONG01000020">
    <property type="protein sequence ID" value="SFF58169.1"/>
    <property type="molecule type" value="Genomic_DNA"/>
</dbReference>
<dbReference type="SUPFAM" id="SSF103473">
    <property type="entry name" value="MFS general substrate transporter"/>
    <property type="match status" value="1"/>
</dbReference>
<dbReference type="Gene3D" id="1.20.1250.20">
    <property type="entry name" value="MFS general substrate transporter like domains"/>
    <property type="match status" value="1"/>
</dbReference>
<evidence type="ECO:0000313" key="10">
    <source>
        <dbReference type="EMBL" id="SFF58169.1"/>
    </source>
</evidence>
<dbReference type="PROSITE" id="PS50850">
    <property type="entry name" value="MFS"/>
    <property type="match status" value="1"/>
</dbReference>
<dbReference type="GO" id="GO:0046677">
    <property type="term" value="P:response to antibiotic"/>
    <property type="evidence" value="ECO:0007669"/>
    <property type="project" value="UniProtKB-KW"/>
</dbReference>
<evidence type="ECO:0000313" key="11">
    <source>
        <dbReference type="Proteomes" id="UP000199323"/>
    </source>
</evidence>
<evidence type="ECO:0000256" key="3">
    <source>
        <dbReference type="ARBA" id="ARBA00022475"/>
    </source>
</evidence>
<evidence type="ECO:0000256" key="2">
    <source>
        <dbReference type="ARBA" id="ARBA00022448"/>
    </source>
</evidence>
<reference evidence="11" key="1">
    <citation type="submission" date="2016-10" db="EMBL/GenBank/DDBJ databases">
        <authorList>
            <person name="Varghese N."/>
            <person name="Submissions S."/>
        </authorList>
    </citation>
    <scope>NUCLEOTIDE SEQUENCE [LARGE SCALE GENOMIC DNA]</scope>
    <source>
        <strain evidence="11">CGMCC 4.3510</strain>
    </source>
</reference>
<accession>A0A1I2JVG6</accession>
<dbReference type="STRING" id="380248.SAMN05216251_12012"/>
<evidence type="ECO:0000256" key="5">
    <source>
        <dbReference type="ARBA" id="ARBA00022989"/>
    </source>
</evidence>
<evidence type="ECO:0000256" key="4">
    <source>
        <dbReference type="ARBA" id="ARBA00022692"/>
    </source>
</evidence>
<dbReference type="OrthoDB" id="9781469at2"/>
<keyword evidence="11" id="KW-1185">Reference proteome</keyword>
<dbReference type="NCBIfam" id="TIGR00711">
    <property type="entry name" value="efflux_EmrB"/>
    <property type="match status" value="1"/>
</dbReference>
<feature type="domain" description="Major facilitator superfamily (MFS) profile" evidence="9">
    <location>
        <begin position="24"/>
        <end position="513"/>
    </location>
</feature>
<dbReference type="InterPro" id="IPR004638">
    <property type="entry name" value="EmrB-like"/>
</dbReference>
<keyword evidence="6 8" id="KW-0472">Membrane</keyword>
<organism evidence="10 11">
    <name type="scientific">Actinacidiphila alni</name>
    <dbReference type="NCBI Taxonomy" id="380248"/>
    <lineage>
        <taxon>Bacteria</taxon>
        <taxon>Bacillati</taxon>
        <taxon>Actinomycetota</taxon>
        <taxon>Actinomycetes</taxon>
        <taxon>Kitasatosporales</taxon>
        <taxon>Streptomycetaceae</taxon>
        <taxon>Actinacidiphila</taxon>
    </lineage>
</organism>
<keyword evidence="5 8" id="KW-1133">Transmembrane helix</keyword>
<feature type="transmembrane region" description="Helical" evidence="8">
    <location>
        <begin position="343"/>
        <end position="364"/>
    </location>
</feature>
<feature type="transmembrane region" description="Helical" evidence="8">
    <location>
        <begin position="483"/>
        <end position="509"/>
    </location>
</feature>
<dbReference type="InterPro" id="IPR020846">
    <property type="entry name" value="MFS_dom"/>
</dbReference>